<evidence type="ECO:0000313" key="1">
    <source>
        <dbReference type="EMBL" id="MDR8262542.1"/>
    </source>
</evidence>
<dbReference type="EMBL" id="WPIP01000048">
    <property type="protein sequence ID" value="MVM91572.1"/>
    <property type="molecule type" value="Genomic_DNA"/>
</dbReference>
<evidence type="ECO:0000313" key="3">
    <source>
        <dbReference type="Proteomes" id="UP000439424"/>
    </source>
</evidence>
<protein>
    <submittedName>
        <fullName evidence="2">Uncharacterized protein</fullName>
    </submittedName>
</protein>
<dbReference type="STRING" id="1096995.BJAB07104_01249"/>
<gene>
    <name evidence="1" type="ORF">FPK87_19040</name>
    <name evidence="2" type="ORF">GNY86_08580</name>
</gene>
<reference evidence="1" key="1">
    <citation type="submission" date="2019-07" db="EMBL/GenBank/DDBJ databases">
        <title>Biological characteristics of mucoid Acinetobacter baumannii from a general hospital in China.</title>
        <authorList>
            <person name="Hua X."/>
            <person name="Yu Y."/>
        </authorList>
    </citation>
    <scope>NUCLEOTIDE SEQUENCE [LARGE SCALE GENOMIC DNA]</scope>
    <source>
        <strain evidence="1">N41</strain>
    </source>
</reference>
<dbReference type="AlphaFoldDB" id="A0A219CHY2"/>
<sequence>MFWRAYRQKYGSLNLGRRLEQSFGSWMAHYTGFKVKEGTKVDPYIFMPHETPPDDDEELSLEEYFEKYHSN</sequence>
<evidence type="ECO:0000313" key="2">
    <source>
        <dbReference type="EMBL" id="MVM91572.1"/>
    </source>
</evidence>
<accession>A0A219CHY2</accession>
<proteinExistence type="predicted"/>
<organism evidence="2 3">
    <name type="scientific">Acinetobacter baumannii</name>
    <dbReference type="NCBI Taxonomy" id="470"/>
    <lineage>
        <taxon>Bacteria</taxon>
        <taxon>Pseudomonadati</taxon>
        <taxon>Pseudomonadota</taxon>
        <taxon>Gammaproteobacteria</taxon>
        <taxon>Moraxellales</taxon>
        <taxon>Moraxellaceae</taxon>
        <taxon>Acinetobacter</taxon>
        <taxon>Acinetobacter calcoaceticus/baumannii complex</taxon>
    </lineage>
</organism>
<name>A0A219CHY2_ACIBA</name>
<dbReference type="Proteomes" id="UP000439424">
    <property type="component" value="Unassembled WGS sequence"/>
</dbReference>
<comment type="caution">
    <text evidence="2">The sequence shown here is derived from an EMBL/GenBank/DDBJ whole genome shotgun (WGS) entry which is preliminary data.</text>
</comment>
<dbReference type="EMBL" id="VMBB01000042">
    <property type="protein sequence ID" value="MDR8262542.1"/>
    <property type="molecule type" value="Genomic_DNA"/>
</dbReference>
<dbReference type="RefSeq" id="WP_000498808.1">
    <property type="nucleotide sequence ID" value="NZ_AP024415.1"/>
</dbReference>
<reference evidence="2 3" key="2">
    <citation type="submission" date="2019-11" db="EMBL/GenBank/DDBJ databases">
        <title>Multidrug-resistant Acinetobacter baumannii moving toward extensively drug-resistant over fifteen years in South of Brazil.</title>
        <authorList>
            <person name="Fedrigo N.H."/>
            <person name="Cerdeira L."/>
            <person name="Fuga B."/>
            <person name="Marini P.V.B."/>
            <person name="Shinohara D.R."/>
            <person name="Carrara-Marroni F.E."/>
            <person name="Lincopan N."/>
            <person name="Tognim M.C.B."/>
        </authorList>
    </citation>
    <scope>NUCLEOTIDE SEQUENCE [LARGE SCALE GENOMIC DNA]</scope>
    <source>
        <strain evidence="2 3">Ac576</strain>
    </source>
</reference>